<keyword evidence="2" id="KW-1185">Reference proteome</keyword>
<evidence type="ECO:0000313" key="2">
    <source>
        <dbReference type="Proteomes" id="UP001386955"/>
    </source>
</evidence>
<dbReference type="AlphaFoldDB" id="A0AAN9XAP8"/>
<comment type="caution">
    <text evidence="1">The sequence shown here is derived from an EMBL/GenBank/DDBJ whole genome shotgun (WGS) entry which is preliminary data.</text>
</comment>
<reference evidence="1 2" key="1">
    <citation type="submission" date="2024-01" db="EMBL/GenBank/DDBJ databases">
        <title>The genomes of 5 underutilized Papilionoideae crops provide insights into root nodulation and disease resistanc.</title>
        <authorList>
            <person name="Jiang F."/>
        </authorList>
    </citation>
    <scope>NUCLEOTIDE SEQUENCE [LARGE SCALE GENOMIC DNA]</scope>
    <source>
        <strain evidence="1">DUOXIRENSHENG_FW03</strain>
        <tissue evidence="1">Leaves</tissue>
    </source>
</reference>
<evidence type="ECO:0000313" key="1">
    <source>
        <dbReference type="EMBL" id="KAK7386746.1"/>
    </source>
</evidence>
<organism evidence="1 2">
    <name type="scientific">Psophocarpus tetragonolobus</name>
    <name type="common">Winged bean</name>
    <name type="synonym">Dolichos tetragonolobus</name>
    <dbReference type="NCBI Taxonomy" id="3891"/>
    <lineage>
        <taxon>Eukaryota</taxon>
        <taxon>Viridiplantae</taxon>
        <taxon>Streptophyta</taxon>
        <taxon>Embryophyta</taxon>
        <taxon>Tracheophyta</taxon>
        <taxon>Spermatophyta</taxon>
        <taxon>Magnoliopsida</taxon>
        <taxon>eudicotyledons</taxon>
        <taxon>Gunneridae</taxon>
        <taxon>Pentapetalae</taxon>
        <taxon>rosids</taxon>
        <taxon>fabids</taxon>
        <taxon>Fabales</taxon>
        <taxon>Fabaceae</taxon>
        <taxon>Papilionoideae</taxon>
        <taxon>50 kb inversion clade</taxon>
        <taxon>NPAAA clade</taxon>
        <taxon>indigoferoid/millettioid clade</taxon>
        <taxon>Phaseoleae</taxon>
        <taxon>Psophocarpus</taxon>
    </lineage>
</organism>
<dbReference type="Proteomes" id="UP001386955">
    <property type="component" value="Unassembled WGS sequence"/>
</dbReference>
<sequence>MRIGVSVWIIKGEDIGNKAIKATCANYLKQKGEQIEQAVLLEFIDQSAKFSVEALVKKKNESEKLKLEYIPIKISSVDRNILVFVSAPLSIYLTELFLSFSV</sequence>
<gene>
    <name evidence="1" type="ORF">VNO78_27081</name>
</gene>
<name>A0AAN9XAP8_PSOTE</name>
<accession>A0AAN9XAP8</accession>
<dbReference type="EMBL" id="JAYMYS010000007">
    <property type="protein sequence ID" value="KAK7386746.1"/>
    <property type="molecule type" value="Genomic_DNA"/>
</dbReference>
<protein>
    <submittedName>
        <fullName evidence="1">Uncharacterized protein</fullName>
    </submittedName>
</protein>
<proteinExistence type="predicted"/>